<evidence type="ECO:0000259" key="3">
    <source>
        <dbReference type="PROSITE" id="PS50249"/>
    </source>
</evidence>
<reference evidence="4" key="1">
    <citation type="submission" date="2025-08" db="UniProtKB">
        <authorList>
            <consortium name="Ensembl"/>
        </authorList>
    </citation>
    <scope>IDENTIFICATION</scope>
</reference>
<reference evidence="4" key="2">
    <citation type="submission" date="2025-09" db="UniProtKB">
        <authorList>
            <consortium name="Ensembl"/>
        </authorList>
    </citation>
    <scope>IDENTIFICATION</scope>
</reference>
<dbReference type="OrthoDB" id="194468at2759"/>
<comment type="similarity">
    <text evidence="1">Belongs to the EMC8/EMC9 family.</text>
</comment>
<dbReference type="GO" id="GO:0072546">
    <property type="term" value="C:EMC complex"/>
    <property type="evidence" value="ECO:0007669"/>
    <property type="project" value="InterPro"/>
</dbReference>
<keyword evidence="5" id="KW-1185">Reference proteome</keyword>
<dbReference type="Proteomes" id="UP000694569">
    <property type="component" value="Unplaced"/>
</dbReference>
<dbReference type="InterPro" id="IPR037518">
    <property type="entry name" value="MPN"/>
</dbReference>
<dbReference type="GeneTree" id="ENSGT00390000006738"/>
<accession>A0A8C5PYV4</accession>
<name>A0A8C5PYV4_9ANUR</name>
<dbReference type="AlphaFoldDB" id="A0A8C5PYV4"/>
<proteinExistence type="inferred from homology"/>
<evidence type="ECO:0000256" key="1">
    <source>
        <dbReference type="ARBA" id="ARBA00007461"/>
    </source>
</evidence>
<dbReference type="PANTHER" id="PTHR12941">
    <property type="entry name" value="ER MEMBRANE PROTEIN COMPLEX"/>
    <property type="match status" value="1"/>
</dbReference>
<dbReference type="Pfam" id="PF03665">
    <property type="entry name" value="UPF0172"/>
    <property type="match status" value="1"/>
</dbReference>
<feature type="domain" description="MPN" evidence="3">
    <location>
        <begin position="22"/>
        <end position="155"/>
    </location>
</feature>
<organism evidence="4 5">
    <name type="scientific">Leptobrachium leishanense</name>
    <name type="common">Leishan spiny toad</name>
    <dbReference type="NCBI Taxonomy" id="445787"/>
    <lineage>
        <taxon>Eukaryota</taxon>
        <taxon>Metazoa</taxon>
        <taxon>Chordata</taxon>
        <taxon>Craniata</taxon>
        <taxon>Vertebrata</taxon>
        <taxon>Euteleostomi</taxon>
        <taxon>Amphibia</taxon>
        <taxon>Batrachia</taxon>
        <taxon>Anura</taxon>
        <taxon>Pelobatoidea</taxon>
        <taxon>Megophryidae</taxon>
        <taxon>Leptobrachium</taxon>
    </lineage>
</organism>
<sequence>MLLNDLPHLVYINICFREMCEVELSTRVYVKMRLHAARYPHCTVSGVLVGRRSNGCVLLCDCVPIGHLYLPLALSLEVALTQIDSWSAQQGMFIAGYYQANAGLKDTSPTCTAFRAASLISEYQEDAVLIMMDNEHLSLSPGVPPLTVLHQNSSKEWVPKEKTLVMWGHWEETQRIASNLLQTKAYRRLVDFDSHLDDIRADWTNQELNVEMARLAALANGNA</sequence>
<dbReference type="InterPro" id="IPR005366">
    <property type="entry name" value="EMC8/9"/>
</dbReference>
<evidence type="ECO:0000313" key="4">
    <source>
        <dbReference type="Ensembl" id="ENSLLEP00000029236.1"/>
    </source>
</evidence>
<dbReference type="PANTHER" id="PTHR12941:SF12">
    <property type="entry name" value="ER MEMBRANE PROTEIN COMPLEX SUBUNIT 9"/>
    <property type="match status" value="1"/>
</dbReference>
<comment type="subunit">
    <text evidence="2">Component of the ER membrane protein complex (EMC). EMC8 and EMC9 are mutually exclusive subunits of the EMC complex.</text>
</comment>
<protein>
    <submittedName>
        <fullName evidence="4">ER membrane protein complex subunit 9</fullName>
    </submittedName>
</protein>
<gene>
    <name evidence="4" type="primary">EMC9</name>
</gene>
<dbReference type="FunFam" id="3.40.140.10:FF:000146">
    <property type="entry name" value="ER membrane protein complex subunit 8/9 homolog"/>
    <property type="match status" value="1"/>
</dbReference>
<evidence type="ECO:0000256" key="2">
    <source>
        <dbReference type="ARBA" id="ARBA00046436"/>
    </source>
</evidence>
<dbReference type="CDD" id="cd08060">
    <property type="entry name" value="MPN_UPF0172"/>
    <property type="match status" value="1"/>
</dbReference>
<evidence type="ECO:0000313" key="5">
    <source>
        <dbReference type="Proteomes" id="UP000694569"/>
    </source>
</evidence>
<dbReference type="Ensembl" id="ENSLLET00000030367.1">
    <property type="protein sequence ID" value="ENSLLEP00000029236.1"/>
    <property type="gene ID" value="ENSLLEG00000018544.1"/>
</dbReference>
<dbReference type="PROSITE" id="PS50249">
    <property type="entry name" value="MPN"/>
    <property type="match status" value="1"/>
</dbReference>